<proteinExistence type="inferred from homology"/>
<comment type="subcellular location">
    <subcellularLocation>
        <location evidence="6">Nucleus</location>
    </subcellularLocation>
</comment>
<organism evidence="10 11">
    <name type="scientific">Punica granatum</name>
    <name type="common">Pomegranate</name>
    <dbReference type="NCBI Taxonomy" id="22663"/>
    <lineage>
        <taxon>Eukaryota</taxon>
        <taxon>Viridiplantae</taxon>
        <taxon>Streptophyta</taxon>
        <taxon>Embryophyta</taxon>
        <taxon>Tracheophyta</taxon>
        <taxon>Spermatophyta</taxon>
        <taxon>Magnoliopsida</taxon>
        <taxon>eudicotyledons</taxon>
        <taxon>Gunneridae</taxon>
        <taxon>Pentapetalae</taxon>
        <taxon>rosids</taxon>
        <taxon>malvids</taxon>
        <taxon>Myrtales</taxon>
        <taxon>Lythraceae</taxon>
        <taxon>Punica</taxon>
    </lineage>
</organism>
<evidence type="ECO:0000256" key="1">
    <source>
        <dbReference type="ARBA" id="ARBA00005889"/>
    </source>
</evidence>
<feature type="coiled-coil region" evidence="7">
    <location>
        <begin position="197"/>
        <end position="224"/>
    </location>
</feature>
<keyword evidence="4 6" id="KW-0862">Zinc</keyword>
<evidence type="ECO:0000256" key="5">
    <source>
        <dbReference type="PROSITE-ProRule" id="PRU00325"/>
    </source>
</evidence>
<dbReference type="RefSeq" id="XP_031393682.1">
    <property type="nucleotide sequence ID" value="XM_031537822.1"/>
</dbReference>
<dbReference type="Pfam" id="PF04434">
    <property type="entry name" value="SWIM"/>
    <property type="match status" value="1"/>
</dbReference>
<evidence type="ECO:0000256" key="4">
    <source>
        <dbReference type="ARBA" id="ARBA00022833"/>
    </source>
</evidence>
<keyword evidence="3 5" id="KW-0863">Zinc-finger</keyword>
<dbReference type="RefSeq" id="XP_031393681.1">
    <property type="nucleotide sequence ID" value="XM_031537821.1"/>
</dbReference>
<dbReference type="GO" id="GO:0008270">
    <property type="term" value="F:zinc ion binding"/>
    <property type="evidence" value="ECO:0007669"/>
    <property type="project" value="UniProtKB-UniRule"/>
</dbReference>
<feature type="compositionally biased region" description="Polar residues" evidence="8">
    <location>
        <begin position="281"/>
        <end position="291"/>
    </location>
</feature>
<name>A0A6P8DAJ6_PUNGR</name>
<dbReference type="PROSITE" id="PS50966">
    <property type="entry name" value="ZF_SWIM"/>
    <property type="match status" value="1"/>
</dbReference>
<comment type="function">
    <text evidence="6">Putative transcription activator involved in regulating light control of development.</text>
</comment>
<protein>
    <recommendedName>
        <fullName evidence="6">Protein FAR1-RELATED SEQUENCE</fullName>
    </recommendedName>
</protein>
<keyword evidence="6" id="KW-0539">Nucleus</keyword>
<comment type="similarity">
    <text evidence="1 6">Belongs to the FHY3/FAR1 family.</text>
</comment>
<dbReference type="GeneID" id="116205274"/>
<keyword evidence="7" id="KW-0175">Coiled coil</keyword>
<evidence type="ECO:0000256" key="6">
    <source>
        <dbReference type="RuleBase" id="RU367018"/>
    </source>
</evidence>
<sequence length="358" mass="40988">MASKVMSLTEFVNHYEKQLENMRDVEVCDDFECARGKQKLVVRDNGLLKHASDEYTHVIFKKFQDEFLQSMSVFIVSSDIGGPMHSYTLANESKMEHVVNFNSIDCTLTCSCKLFESLGWLCRHALHILNFAKKCPSIPSQYILERWTKFAKERISIDIDGSCPKNVSKSSKTMRLNRLMRHAFAVMSLSVDDDDTEKLAQQSLNELEKELKNLKATKGQTKHNILANGDAKTTSFGRENEMRVLDPMQMRPKGVPNKRIKHSLEKRKKRKSKKEDLRQASDYSANHNNPLTPELPINATISMDLMRSRYLNQNMQYNTTVMHGNSPLGMNFGSQVLDDSSRVHHLITIPDLNEDLSI</sequence>
<dbReference type="PANTHER" id="PTHR31669:SF303">
    <property type="entry name" value="PROTEIN FAR1-RELATED SEQUENCE"/>
    <property type="match status" value="1"/>
</dbReference>
<keyword evidence="10" id="KW-1185">Reference proteome</keyword>
<dbReference type="OrthoDB" id="2402896at2759"/>
<feature type="region of interest" description="Disordered" evidence="8">
    <location>
        <begin position="249"/>
        <end position="295"/>
    </location>
</feature>
<dbReference type="PANTHER" id="PTHR31669">
    <property type="entry name" value="PROTEIN FAR1-RELATED SEQUENCE 10-RELATED"/>
    <property type="match status" value="1"/>
</dbReference>
<reference evidence="10" key="1">
    <citation type="journal article" date="2020" name="Plant Biotechnol. J.">
        <title>The pomegranate (Punica granatum L.) draft genome dissects genetic divergence between soft- and hard-seeded cultivars.</title>
        <authorList>
            <person name="Luo X."/>
            <person name="Li H."/>
            <person name="Wu Z."/>
            <person name="Yao W."/>
            <person name="Zhao P."/>
            <person name="Cao D."/>
            <person name="Yu H."/>
            <person name="Li K."/>
            <person name="Poudel K."/>
            <person name="Zhao D."/>
            <person name="Zhang F."/>
            <person name="Xia X."/>
            <person name="Chen L."/>
            <person name="Wang Q."/>
            <person name="Jing D."/>
            <person name="Cao S."/>
        </authorList>
    </citation>
    <scope>NUCLEOTIDE SEQUENCE [LARGE SCALE GENOMIC DNA]</scope>
</reference>
<gene>
    <name evidence="11 12 13" type="primary">LOC116205274</name>
</gene>
<dbReference type="InterPro" id="IPR006564">
    <property type="entry name" value="Znf_PMZ"/>
</dbReference>
<feature type="compositionally biased region" description="Basic residues" evidence="8">
    <location>
        <begin position="256"/>
        <end position="272"/>
    </location>
</feature>
<reference evidence="11 12" key="2">
    <citation type="submission" date="2025-04" db="UniProtKB">
        <authorList>
            <consortium name="RefSeq"/>
        </authorList>
    </citation>
    <scope>IDENTIFICATION</scope>
    <source>
        <tissue evidence="11 12">Leaf</tissue>
    </source>
</reference>
<dbReference type="InterPro" id="IPR031052">
    <property type="entry name" value="FHY3/FAR1"/>
</dbReference>
<accession>A0A6P8DAJ6</accession>
<dbReference type="RefSeq" id="XP_031393680.1">
    <property type="nucleotide sequence ID" value="XM_031537820.1"/>
</dbReference>
<dbReference type="Proteomes" id="UP000515151">
    <property type="component" value="Chromosome 4"/>
</dbReference>
<evidence type="ECO:0000313" key="12">
    <source>
        <dbReference type="RefSeq" id="XP_031393681.1"/>
    </source>
</evidence>
<dbReference type="GO" id="GO:0006355">
    <property type="term" value="P:regulation of DNA-templated transcription"/>
    <property type="evidence" value="ECO:0007669"/>
    <property type="project" value="UniProtKB-UniRule"/>
</dbReference>
<dbReference type="GO" id="GO:0005634">
    <property type="term" value="C:nucleus"/>
    <property type="evidence" value="ECO:0007669"/>
    <property type="project" value="UniProtKB-SubCell"/>
</dbReference>
<evidence type="ECO:0000313" key="11">
    <source>
        <dbReference type="RefSeq" id="XP_031393680.1"/>
    </source>
</evidence>
<evidence type="ECO:0000256" key="8">
    <source>
        <dbReference type="SAM" id="MobiDB-lite"/>
    </source>
</evidence>
<evidence type="ECO:0000256" key="7">
    <source>
        <dbReference type="SAM" id="Coils"/>
    </source>
</evidence>
<dbReference type="AlphaFoldDB" id="A0A6P8DAJ6"/>
<evidence type="ECO:0000256" key="3">
    <source>
        <dbReference type="ARBA" id="ARBA00022771"/>
    </source>
</evidence>
<dbReference type="InterPro" id="IPR007527">
    <property type="entry name" value="Znf_SWIM"/>
</dbReference>
<evidence type="ECO:0000313" key="13">
    <source>
        <dbReference type="RefSeq" id="XP_031393682.1"/>
    </source>
</evidence>
<evidence type="ECO:0000313" key="10">
    <source>
        <dbReference type="Proteomes" id="UP000515151"/>
    </source>
</evidence>
<feature type="domain" description="SWIM-type" evidence="9">
    <location>
        <begin position="95"/>
        <end position="133"/>
    </location>
</feature>
<evidence type="ECO:0000259" key="9">
    <source>
        <dbReference type="PROSITE" id="PS50966"/>
    </source>
</evidence>
<dbReference type="SMART" id="SM00575">
    <property type="entry name" value="ZnF_PMZ"/>
    <property type="match status" value="1"/>
</dbReference>
<keyword evidence="2 6" id="KW-0479">Metal-binding</keyword>
<evidence type="ECO:0000256" key="2">
    <source>
        <dbReference type="ARBA" id="ARBA00022723"/>
    </source>
</evidence>